<evidence type="ECO:0000256" key="8">
    <source>
        <dbReference type="RuleBase" id="RU363034"/>
    </source>
</evidence>
<dbReference type="OrthoDB" id="6339452at2759"/>
<dbReference type="SMART" id="SM00020">
    <property type="entry name" value="Tryp_SPc"/>
    <property type="match status" value="1"/>
</dbReference>
<dbReference type="InParanoid" id="A0A7R8V768"/>
<evidence type="ECO:0000256" key="3">
    <source>
        <dbReference type="ARBA" id="ARBA00022670"/>
    </source>
</evidence>
<keyword evidence="4 8" id="KW-0378">Hydrolase</keyword>
<evidence type="ECO:0000256" key="1">
    <source>
        <dbReference type="ARBA" id="ARBA00004613"/>
    </source>
</evidence>
<keyword evidence="6" id="KW-1015">Disulfide bond</keyword>
<dbReference type="InterPro" id="IPR018114">
    <property type="entry name" value="TRYPSIN_HIS"/>
</dbReference>
<keyword evidence="5 8" id="KW-0720">Serine protease</keyword>
<dbReference type="AlphaFoldDB" id="A0A7R8V768"/>
<accession>A0A7R8V768</accession>
<dbReference type="EMBL" id="LR899014">
    <property type="protein sequence ID" value="CAD7092800.1"/>
    <property type="molecule type" value="Genomic_DNA"/>
</dbReference>
<dbReference type="InterPro" id="IPR001254">
    <property type="entry name" value="Trypsin_dom"/>
</dbReference>
<dbReference type="CDD" id="cd00190">
    <property type="entry name" value="Tryp_SPc"/>
    <property type="match status" value="1"/>
</dbReference>
<dbReference type="GO" id="GO:0005576">
    <property type="term" value="C:extracellular region"/>
    <property type="evidence" value="ECO:0007669"/>
    <property type="project" value="UniProtKB-SubCell"/>
</dbReference>
<dbReference type="FunFam" id="2.40.10.10:FF:000015">
    <property type="entry name" value="Atrial natriuretic peptide-converting enzyme"/>
    <property type="match status" value="1"/>
</dbReference>
<dbReference type="Pfam" id="PF00089">
    <property type="entry name" value="Trypsin"/>
    <property type="match status" value="1"/>
</dbReference>
<evidence type="ECO:0000256" key="2">
    <source>
        <dbReference type="ARBA" id="ARBA00022525"/>
    </source>
</evidence>
<dbReference type="Gene3D" id="2.40.10.10">
    <property type="entry name" value="Trypsin-like serine proteases"/>
    <property type="match status" value="2"/>
</dbReference>
<dbReference type="PROSITE" id="PS00134">
    <property type="entry name" value="TRYPSIN_HIS"/>
    <property type="match status" value="1"/>
</dbReference>
<reference evidence="11 12" key="1">
    <citation type="submission" date="2020-11" db="EMBL/GenBank/DDBJ databases">
        <authorList>
            <person name="Wallbank WR R."/>
            <person name="Pardo Diaz C."/>
            <person name="Kozak K."/>
            <person name="Martin S."/>
            <person name="Jiggins C."/>
            <person name="Moest M."/>
            <person name="Warren A I."/>
            <person name="Generalovic N T."/>
            <person name="Byers J.R.P. K."/>
            <person name="Montejo-Kovacevich G."/>
            <person name="Yen C E."/>
        </authorList>
    </citation>
    <scope>NUCLEOTIDE SEQUENCE [LARGE SCALE GENOMIC DNA]</scope>
</reference>
<gene>
    <name evidence="11" type="ORF">HERILL_LOCUS15131</name>
</gene>
<evidence type="ECO:0000256" key="4">
    <source>
        <dbReference type="ARBA" id="ARBA00022801"/>
    </source>
</evidence>
<evidence type="ECO:0000313" key="11">
    <source>
        <dbReference type="EMBL" id="CAD7092800.1"/>
    </source>
</evidence>
<evidence type="ECO:0000256" key="9">
    <source>
        <dbReference type="SAM" id="MobiDB-lite"/>
    </source>
</evidence>
<dbReference type="InterPro" id="IPR033116">
    <property type="entry name" value="TRYPSIN_SER"/>
</dbReference>
<evidence type="ECO:0000256" key="7">
    <source>
        <dbReference type="ARBA" id="ARBA00024195"/>
    </source>
</evidence>
<sequence length="386" mass="42892">MVKSVVVQHDSAYNCVLCFCVLWISSRSEFWRTMHCCEKINSGCLRCGFEGRSEIVCCPNTAIPAPPTSGSQPNNRAPLPSNPASSSSNGDTLSQRKCKEYQEAIYEYIYSISLDLNAKKNRIKVDKCGHKTVPLIVGGEFAKLREFPHMALLGYEQTDGSTAWSCGGTLISDQYVLTAGHCLRTRRGPPKYILLGELDILSDTDGVKPETFSVANIIPHPDYKTTSKYNDIGLVKMDKKVNLTPFIRPACLPTEFGGPETQAIATGWGDKEWNSKKGSSQLLKVTLTKFTHRDCNKTYETEISTRLEDGIREETQICAGSKTKREDTCQGDSGGPLQVYSSLYCMYTIIGVTSFGITCGEVNVPGVYTRVYPYVSWIENQVWRNE</sequence>
<keyword evidence="3 8" id="KW-0645">Protease</keyword>
<dbReference type="InterPro" id="IPR001314">
    <property type="entry name" value="Peptidase_S1A"/>
</dbReference>
<evidence type="ECO:0000256" key="6">
    <source>
        <dbReference type="ARBA" id="ARBA00023157"/>
    </source>
</evidence>
<dbReference type="InterPro" id="IPR043504">
    <property type="entry name" value="Peptidase_S1_PA_chymotrypsin"/>
</dbReference>
<proteinExistence type="inferred from homology"/>
<dbReference type="GO" id="GO:0004252">
    <property type="term" value="F:serine-type endopeptidase activity"/>
    <property type="evidence" value="ECO:0007669"/>
    <property type="project" value="InterPro"/>
</dbReference>
<dbReference type="InterPro" id="IPR051487">
    <property type="entry name" value="Ser/Thr_Proteases_Immune/Dev"/>
</dbReference>
<keyword evidence="12" id="KW-1185">Reference proteome</keyword>
<evidence type="ECO:0000259" key="10">
    <source>
        <dbReference type="PROSITE" id="PS50240"/>
    </source>
</evidence>
<dbReference type="GO" id="GO:0050832">
    <property type="term" value="P:defense response to fungus"/>
    <property type="evidence" value="ECO:0007669"/>
    <property type="project" value="UniProtKB-ARBA"/>
</dbReference>
<feature type="region of interest" description="Disordered" evidence="9">
    <location>
        <begin position="67"/>
        <end position="93"/>
    </location>
</feature>
<dbReference type="PROSITE" id="PS00135">
    <property type="entry name" value="TRYPSIN_SER"/>
    <property type="match status" value="1"/>
</dbReference>
<evidence type="ECO:0000313" key="12">
    <source>
        <dbReference type="Proteomes" id="UP000594454"/>
    </source>
</evidence>
<dbReference type="PRINTS" id="PR00722">
    <property type="entry name" value="CHYMOTRYPSIN"/>
</dbReference>
<keyword evidence="2" id="KW-0964">Secreted</keyword>
<comment type="similarity">
    <text evidence="7">Belongs to the peptidase S1 family. CLIP subfamily.</text>
</comment>
<dbReference type="GO" id="GO:0006508">
    <property type="term" value="P:proteolysis"/>
    <property type="evidence" value="ECO:0007669"/>
    <property type="project" value="UniProtKB-KW"/>
</dbReference>
<dbReference type="SUPFAM" id="SSF50494">
    <property type="entry name" value="Trypsin-like serine proteases"/>
    <property type="match status" value="1"/>
</dbReference>
<dbReference type="InterPro" id="IPR009003">
    <property type="entry name" value="Peptidase_S1_PA"/>
</dbReference>
<feature type="domain" description="Peptidase S1" evidence="10">
    <location>
        <begin position="136"/>
        <end position="383"/>
    </location>
</feature>
<dbReference type="Proteomes" id="UP000594454">
    <property type="component" value="Chromosome 6"/>
</dbReference>
<organism evidence="11 12">
    <name type="scientific">Hermetia illucens</name>
    <name type="common">Black soldier fly</name>
    <dbReference type="NCBI Taxonomy" id="343691"/>
    <lineage>
        <taxon>Eukaryota</taxon>
        <taxon>Metazoa</taxon>
        <taxon>Ecdysozoa</taxon>
        <taxon>Arthropoda</taxon>
        <taxon>Hexapoda</taxon>
        <taxon>Insecta</taxon>
        <taxon>Pterygota</taxon>
        <taxon>Neoptera</taxon>
        <taxon>Endopterygota</taxon>
        <taxon>Diptera</taxon>
        <taxon>Brachycera</taxon>
        <taxon>Stratiomyomorpha</taxon>
        <taxon>Stratiomyidae</taxon>
        <taxon>Hermetiinae</taxon>
        <taxon>Hermetia</taxon>
    </lineage>
</organism>
<dbReference type="GO" id="GO:0160032">
    <property type="term" value="P:Toll receptor ligand protein activation cascade"/>
    <property type="evidence" value="ECO:0007669"/>
    <property type="project" value="UniProtKB-ARBA"/>
</dbReference>
<dbReference type="GO" id="GO:0035008">
    <property type="term" value="P:positive regulation of melanization defense response"/>
    <property type="evidence" value="ECO:0007669"/>
    <property type="project" value="UniProtKB-ARBA"/>
</dbReference>
<name>A0A7R8V768_HERIL</name>
<dbReference type="PROSITE" id="PS50240">
    <property type="entry name" value="TRYPSIN_DOM"/>
    <property type="match status" value="1"/>
</dbReference>
<dbReference type="FunCoup" id="A0A7R8V768">
    <property type="interactions" value="11"/>
</dbReference>
<feature type="compositionally biased region" description="Low complexity" evidence="9">
    <location>
        <begin position="73"/>
        <end position="89"/>
    </location>
</feature>
<protein>
    <recommendedName>
        <fullName evidence="10">Peptidase S1 domain-containing protein</fullName>
    </recommendedName>
</protein>
<evidence type="ECO:0000256" key="5">
    <source>
        <dbReference type="ARBA" id="ARBA00022825"/>
    </source>
</evidence>
<dbReference type="PANTHER" id="PTHR24256">
    <property type="entry name" value="TRYPTASE-RELATED"/>
    <property type="match status" value="1"/>
</dbReference>
<comment type="subcellular location">
    <subcellularLocation>
        <location evidence="1">Secreted</location>
    </subcellularLocation>
</comment>